<dbReference type="Proteomes" id="UP001186974">
    <property type="component" value="Unassembled WGS sequence"/>
</dbReference>
<name>A0ACC3DY31_9PEZI</name>
<reference evidence="1" key="1">
    <citation type="submission" date="2024-09" db="EMBL/GenBank/DDBJ databases">
        <title>Black Yeasts Isolated from many extreme environments.</title>
        <authorList>
            <person name="Coleine C."/>
            <person name="Stajich J.E."/>
            <person name="Selbmann L."/>
        </authorList>
    </citation>
    <scope>NUCLEOTIDE SEQUENCE</scope>
    <source>
        <strain evidence="1">CCFEE 5737</strain>
    </source>
</reference>
<evidence type="ECO:0000313" key="2">
    <source>
        <dbReference type="Proteomes" id="UP001186974"/>
    </source>
</evidence>
<gene>
    <name evidence="1" type="ORF">LTS18_005074</name>
</gene>
<proteinExistence type="predicted"/>
<keyword evidence="2" id="KW-1185">Reference proteome</keyword>
<dbReference type="EMBL" id="JAWDJW010000120">
    <property type="protein sequence ID" value="KAK3081588.1"/>
    <property type="molecule type" value="Genomic_DNA"/>
</dbReference>
<feature type="non-terminal residue" evidence="1">
    <location>
        <position position="1"/>
    </location>
</feature>
<protein>
    <submittedName>
        <fullName evidence="1">Uncharacterized protein</fullName>
    </submittedName>
</protein>
<evidence type="ECO:0000313" key="1">
    <source>
        <dbReference type="EMBL" id="KAK3081588.1"/>
    </source>
</evidence>
<sequence>LTSLCLTAGATTPKGGKASNKVSTNHDDDRDDEVGTPAKKQRKTPAKTKKGTVVKKEGPAKEEEGGEVKYEMGCGGEMPEGSLFGGGKEVAVEEKFL</sequence>
<comment type="caution">
    <text evidence="1">The sequence shown here is derived from an EMBL/GenBank/DDBJ whole genome shotgun (WGS) entry which is preliminary data.</text>
</comment>
<accession>A0ACC3DY31</accession>
<organism evidence="1 2">
    <name type="scientific">Coniosporium uncinatum</name>
    <dbReference type="NCBI Taxonomy" id="93489"/>
    <lineage>
        <taxon>Eukaryota</taxon>
        <taxon>Fungi</taxon>
        <taxon>Dikarya</taxon>
        <taxon>Ascomycota</taxon>
        <taxon>Pezizomycotina</taxon>
        <taxon>Dothideomycetes</taxon>
        <taxon>Dothideomycetes incertae sedis</taxon>
        <taxon>Coniosporium</taxon>
    </lineage>
</organism>